<feature type="transmembrane region" description="Helical" evidence="11">
    <location>
        <begin position="530"/>
        <end position="552"/>
    </location>
</feature>
<protein>
    <submittedName>
        <fullName evidence="13">C3a anaphylatoxin chemotactic receptor</fullName>
    </submittedName>
</protein>
<keyword evidence="7 10" id="KW-0675">Receptor</keyword>
<dbReference type="SUPFAM" id="SSF81321">
    <property type="entry name" value="Family A G protein-coupled receptor-like"/>
    <property type="match status" value="2"/>
</dbReference>
<proteinExistence type="inferred from homology"/>
<feature type="transmembrane region" description="Helical" evidence="11">
    <location>
        <begin position="97"/>
        <end position="118"/>
    </location>
</feature>
<comment type="caution">
    <text evidence="13">The sequence shown here is derived from an EMBL/GenBank/DDBJ whole genome shotgun (WGS) entry which is preliminary data.</text>
</comment>
<dbReference type="Pfam" id="PF00001">
    <property type="entry name" value="7tm_1"/>
    <property type="match status" value="2"/>
</dbReference>
<dbReference type="AlphaFoldDB" id="A0AA47N084"/>
<keyword evidence="5 10" id="KW-0297">G-protein coupled receptor</keyword>
<feature type="transmembrane region" description="Helical" evidence="11">
    <location>
        <begin position="610"/>
        <end position="632"/>
    </location>
</feature>
<evidence type="ECO:0000313" key="14">
    <source>
        <dbReference type="Proteomes" id="UP001174136"/>
    </source>
</evidence>
<comment type="subcellular location">
    <subcellularLocation>
        <location evidence="1">Cell membrane</location>
        <topology evidence="1">Multi-pass membrane protein</topology>
    </subcellularLocation>
</comment>
<feature type="transmembrane region" description="Helical" evidence="11">
    <location>
        <begin position="62"/>
        <end position="85"/>
    </location>
</feature>
<dbReference type="GO" id="GO:0006955">
    <property type="term" value="P:immune response"/>
    <property type="evidence" value="ECO:0007669"/>
    <property type="project" value="TreeGrafter"/>
</dbReference>
<comment type="similarity">
    <text evidence="10">Belongs to the G-protein coupled receptor 1 family.</text>
</comment>
<dbReference type="InterPro" id="IPR017452">
    <property type="entry name" value="GPCR_Rhodpsn_7TM"/>
</dbReference>
<evidence type="ECO:0000256" key="5">
    <source>
        <dbReference type="ARBA" id="ARBA00023040"/>
    </source>
</evidence>
<dbReference type="Proteomes" id="UP001174136">
    <property type="component" value="Unassembled WGS sequence"/>
</dbReference>
<evidence type="ECO:0000256" key="1">
    <source>
        <dbReference type="ARBA" id="ARBA00004651"/>
    </source>
</evidence>
<keyword evidence="6 11" id="KW-0472">Membrane</keyword>
<accession>A0AA47N084</accession>
<feature type="domain" description="G-protein coupled receptors family 1 profile" evidence="12">
    <location>
        <begin position="379"/>
        <end position="630"/>
    </location>
</feature>
<evidence type="ECO:0000256" key="2">
    <source>
        <dbReference type="ARBA" id="ARBA00022475"/>
    </source>
</evidence>
<sequence length="693" mass="76589">MNLSSPADYATTSLMADQMTAVAQTVSATFLGLSFLLGFPGNLLVIWIIWRHVKPRSHTIWLILHLAVADLLVLITLPLWIYSLVHSWVFGEVFCKAVVYVIYVCMYGSIYLITLMSVERFVAVRYPFAILSPRTPTALNVSLIAAWVLALALAVPVIVTQRVEVVDGGEQCLFREYSSVAQEVASLSLETIAGFVAPFTVLSICYYLIACQLRAKSFQGKTQTMVLITSVLVAFALCWLPHHINNIIQLVCMSREMSEGATCASQTATFISGALAFVSSSVNPVLYAFAARRSKVRIKGLRLVRMFQEVAAHTRAHWGTDSRKQNVLVTLSPQTESQPLSDTMSSNKCGKAMVSEDLSTGTTVCCVILGLSFLVGTPGNLLVIWTIWRHMQKRSHTVILILNLAVADLIVLITLPLWIYSLARSWVFGEASCKAIVFIINACMFSSIFLITTMSVERFLAVRHPFASADWKRKRALNKVLLALWAAAFLLSAPVLPTQEVYGDRGEEQCLYRTYSSNSLEALCLLLETLLGYVVPLVVLVVCYSCLCSRIAQMTLKSKRKSTVLIGSVVVVFTVCWTPHHVGNVLSLVQLAIKGSHQAWAKNLDSARETMVFVAGAMVFISSMVNPMLYMFAARSFRSSLRDTGIQKLFQHISSTSPGEKNRELSFVTKRQSNQTSSSQCSLEGQVDVHVNV</sequence>
<keyword evidence="3 10" id="KW-0812">Transmembrane</keyword>
<keyword evidence="8" id="KW-0325">Glycoprotein</keyword>
<evidence type="ECO:0000256" key="3">
    <source>
        <dbReference type="ARBA" id="ARBA00022692"/>
    </source>
</evidence>
<dbReference type="GO" id="GO:0007204">
    <property type="term" value="P:positive regulation of cytosolic calcium ion concentration"/>
    <property type="evidence" value="ECO:0007669"/>
    <property type="project" value="TreeGrafter"/>
</dbReference>
<dbReference type="GO" id="GO:0019722">
    <property type="term" value="P:calcium-mediated signaling"/>
    <property type="evidence" value="ECO:0007669"/>
    <property type="project" value="TreeGrafter"/>
</dbReference>
<dbReference type="EMBL" id="JAOPHQ010001707">
    <property type="protein sequence ID" value="KAK0149978.1"/>
    <property type="molecule type" value="Genomic_DNA"/>
</dbReference>
<evidence type="ECO:0000256" key="11">
    <source>
        <dbReference type="SAM" id="Phobius"/>
    </source>
</evidence>
<dbReference type="GO" id="GO:0060326">
    <property type="term" value="P:cell chemotaxis"/>
    <property type="evidence" value="ECO:0007669"/>
    <property type="project" value="TreeGrafter"/>
</dbReference>
<dbReference type="PRINTS" id="PR00237">
    <property type="entry name" value="GPCRRHODOPSN"/>
</dbReference>
<feature type="transmembrane region" description="Helical" evidence="11">
    <location>
        <begin position="138"/>
        <end position="159"/>
    </location>
</feature>
<dbReference type="GO" id="GO:0019957">
    <property type="term" value="F:C-C chemokine binding"/>
    <property type="evidence" value="ECO:0007669"/>
    <property type="project" value="TreeGrafter"/>
</dbReference>
<dbReference type="PANTHER" id="PTHR10489:SF946">
    <property type="entry name" value="LEUKOTRIENE B4 RECEPTOR 1-LIKE"/>
    <property type="match status" value="1"/>
</dbReference>
<feature type="transmembrane region" description="Helical" evidence="11">
    <location>
        <begin position="28"/>
        <end position="50"/>
    </location>
</feature>
<organism evidence="13 14">
    <name type="scientific">Merluccius polli</name>
    <name type="common">Benguela hake</name>
    <name type="synonym">Merluccius cadenati</name>
    <dbReference type="NCBI Taxonomy" id="89951"/>
    <lineage>
        <taxon>Eukaryota</taxon>
        <taxon>Metazoa</taxon>
        <taxon>Chordata</taxon>
        <taxon>Craniata</taxon>
        <taxon>Vertebrata</taxon>
        <taxon>Euteleostomi</taxon>
        <taxon>Actinopterygii</taxon>
        <taxon>Neopterygii</taxon>
        <taxon>Teleostei</taxon>
        <taxon>Neoteleostei</taxon>
        <taxon>Acanthomorphata</taxon>
        <taxon>Zeiogadaria</taxon>
        <taxon>Gadariae</taxon>
        <taxon>Gadiformes</taxon>
        <taxon>Gadoidei</taxon>
        <taxon>Merlucciidae</taxon>
        <taxon>Merluccius</taxon>
    </lineage>
</organism>
<keyword evidence="9 10" id="KW-0807">Transducer</keyword>
<feature type="transmembrane region" description="Helical" evidence="11">
    <location>
        <begin position="564"/>
        <end position="582"/>
    </location>
</feature>
<evidence type="ECO:0000256" key="7">
    <source>
        <dbReference type="ARBA" id="ARBA00023170"/>
    </source>
</evidence>
<name>A0AA47N084_MERPO</name>
<dbReference type="FunFam" id="1.20.1070.10:FF:000109">
    <property type="entry name" value="Leukotriene B4 receptor"/>
    <property type="match status" value="2"/>
</dbReference>
<keyword evidence="14" id="KW-1185">Reference proteome</keyword>
<dbReference type="Gene3D" id="1.20.1070.10">
    <property type="entry name" value="Rhodopsin 7-helix transmembrane proteins"/>
    <property type="match status" value="2"/>
</dbReference>
<dbReference type="PROSITE" id="PS00237">
    <property type="entry name" value="G_PROTEIN_RECEP_F1_1"/>
    <property type="match status" value="2"/>
</dbReference>
<feature type="transmembrane region" description="Helical" evidence="11">
    <location>
        <begin position="192"/>
        <end position="213"/>
    </location>
</feature>
<reference evidence="13" key="1">
    <citation type="journal article" date="2023" name="Front. Mar. Sci.">
        <title>A new Merluccius polli reference genome to investigate the effects of global change in West African waters.</title>
        <authorList>
            <person name="Mateo J.L."/>
            <person name="Blanco-Fernandez C."/>
            <person name="Garcia-Vazquez E."/>
            <person name="Machado-Schiaffino G."/>
        </authorList>
    </citation>
    <scope>NUCLEOTIDE SEQUENCE</scope>
    <source>
        <strain evidence="13">C29</strain>
        <tissue evidence="13">Fin</tissue>
    </source>
</reference>
<dbReference type="InterPro" id="IPR000276">
    <property type="entry name" value="GPCR_Rhodpsn"/>
</dbReference>
<feature type="transmembrane region" description="Helical" evidence="11">
    <location>
        <begin position="400"/>
        <end position="423"/>
    </location>
</feature>
<evidence type="ECO:0000256" key="9">
    <source>
        <dbReference type="ARBA" id="ARBA00023224"/>
    </source>
</evidence>
<evidence type="ECO:0000259" key="12">
    <source>
        <dbReference type="PROSITE" id="PS50262"/>
    </source>
</evidence>
<evidence type="ECO:0000256" key="8">
    <source>
        <dbReference type="ARBA" id="ARBA00023180"/>
    </source>
</evidence>
<evidence type="ECO:0000313" key="13">
    <source>
        <dbReference type="EMBL" id="KAK0149978.1"/>
    </source>
</evidence>
<feature type="domain" description="G-protein coupled receptors family 1 profile" evidence="12">
    <location>
        <begin position="41"/>
        <end position="287"/>
    </location>
</feature>
<keyword evidence="4 11" id="KW-1133">Transmembrane helix</keyword>
<dbReference type="PROSITE" id="PS50262">
    <property type="entry name" value="G_PROTEIN_RECEP_F1_2"/>
    <property type="match status" value="2"/>
</dbReference>
<keyword evidence="2" id="KW-1003">Cell membrane</keyword>
<dbReference type="GO" id="GO:0009897">
    <property type="term" value="C:external side of plasma membrane"/>
    <property type="evidence" value="ECO:0007669"/>
    <property type="project" value="TreeGrafter"/>
</dbReference>
<dbReference type="GO" id="GO:0016493">
    <property type="term" value="F:C-C chemokine receptor activity"/>
    <property type="evidence" value="ECO:0007669"/>
    <property type="project" value="TreeGrafter"/>
</dbReference>
<dbReference type="InterPro" id="IPR050119">
    <property type="entry name" value="CCR1-9-like"/>
</dbReference>
<dbReference type="PANTHER" id="PTHR10489">
    <property type="entry name" value="CELL ADHESION MOLECULE"/>
    <property type="match status" value="1"/>
</dbReference>
<gene>
    <name evidence="13" type="primary">c3ar1_0</name>
    <name evidence="13" type="ORF">N1851_009266</name>
</gene>
<feature type="transmembrane region" description="Helical" evidence="11">
    <location>
        <begin position="225"/>
        <end position="244"/>
    </location>
</feature>
<evidence type="ECO:0000256" key="6">
    <source>
        <dbReference type="ARBA" id="ARBA00023136"/>
    </source>
</evidence>
<evidence type="ECO:0000256" key="4">
    <source>
        <dbReference type="ARBA" id="ARBA00022989"/>
    </source>
</evidence>
<feature type="transmembrane region" description="Helical" evidence="11">
    <location>
        <begin position="476"/>
        <end position="496"/>
    </location>
</feature>
<evidence type="ECO:0000256" key="10">
    <source>
        <dbReference type="RuleBase" id="RU000688"/>
    </source>
</evidence>
<dbReference type="GO" id="GO:0004974">
    <property type="term" value="F:leukotriene receptor activity"/>
    <property type="evidence" value="ECO:0007669"/>
    <property type="project" value="UniProtKB-ARBA"/>
</dbReference>
<feature type="transmembrane region" description="Helical" evidence="11">
    <location>
        <begin position="435"/>
        <end position="456"/>
    </location>
</feature>